<name>A0ACB8BKU0_9AGAM</name>
<protein>
    <submittedName>
        <fullName evidence="1">MFS general substrate transporter</fullName>
    </submittedName>
</protein>
<accession>A0ACB8BKU0</accession>
<comment type="caution">
    <text evidence="1">The sequence shown here is derived from an EMBL/GenBank/DDBJ whole genome shotgun (WGS) entry which is preliminary data.</text>
</comment>
<organism evidence="1 2">
    <name type="scientific">Leucogyrophana mollusca</name>
    <dbReference type="NCBI Taxonomy" id="85980"/>
    <lineage>
        <taxon>Eukaryota</taxon>
        <taxon>Fungi</taxon>
        <taxon>Dikarya</taxon>
        <taxon>Basidiomycota</taxon>
        <taxon>Agaricomycotina</taxon>
        <taxon>Agaricomycetes</taxon>
        <taxon>Agaricomycetidae</taxon>
        <taxon>Boletales</taxon>
        <taxon>Boletales incertae sedis</taxon>
        <taxon>Leucogyrophana</taxon>
    </lineage>
</organism>
<sequence length="485" mass="53271">MVDEEKLAVALSEDKSQVDSDDSAWKIDEEKRLVRKLDMRILPITCLLYLFAYLDRANLGNARLQGLPQDTLGGDPTGVLFEWVNSVFFFSYIICQVPATILSKLFPPSYWIALSTIGWGICSTLMASAFNFGGLMTARIGLGVFEAVFGPSIPLYFSFFYTRTEMGLRMAYWFGFAAVAGAFGGLIAFGVQNVHATIQNWRLLFIIEGVPVFFLGFITLFLLPNRPESTRFFTERERALALERMNRSTSGDVGAVINKKHITLALLDWRVHVGGMIYFGANCALASISAFLPTIIATFGYTNALSQLLTVPPYAVAATVLCLTSYTSDRLQNRGLATAGACLVGAIGYLLLLVVPNNVQVRYFAVFCICSGTYTAIGVIIAWYAHNLGSETKKATGLPMFMAIGQCGSILGSHIFPTTDGPRYIRGFAISCGLEAFATICALVLWVSYKRDNAYRDMLHGRPDPNARVDTSVLADKAPAFRYIP</sequence>
<evidence type="ECO:0000313" key="2">
    <source>
        <dbReference type="Proteomes" id="UP000790709"/>
    </source>
</evidence>
<dbReference type="Proteomes" id="UP000790709">
    <property type="component" value="Unassembled WGS sequence"/>
</dbReference>
<reference evidence="1" key="1">
    <citation type="journal article" date="2021" name="New Phytol.">
        <title>Evolutionary innovations through gain and loss of genes in the ectomycorrhizal Boletales.</title>
        <authorList>
            <person name="Wu G."/>
            <person name="Miyauchi S."/>
            <person name="Morin E."/>
            <person name="Kuo A."/>
            <person name="Drula E."/>
            <person name="Varga T."/>
            <person name="Kohler A."/>
            <person name="Feng B."/>
            <person name="Cao Y."/>
            <person name="Lipzen A."/>
            <person name="Daum C."/>
            <person name="Hundley H."/>
            <person name="Pangilinan J."/>
            <person name="Johnson J."/>
            <person name="Barry K."/>
            <person name="LaButti K."/>
            <person name="Ng V."/>
            <person name="Ahrendt S."/>
            <person name="Min B."/>
            <person name="Choi I.G."/>
            <person name="Park H."/>
            <person name="Plett J.M."/>
            <person name="Magnuson J."/>
            <person name="Spatafora J.W."/>
            <person name="Nagy L.G."/>
            <person name="Henrissat B."/>
            <person name="Grigoriev I.V."/>
            <person name="Yang Z.L."/>
            <person name="Xu J."/>
            <person name="Martin F.M."/>
        </authorList>
    </citation>
    <scope>NUCLEOTIDE SEQUENCE</scope>
    <source>
        <strain evidence="1">KUC20120723A-06</strain>
    </source>
</reference>
<evidence type="ECO:0000313" key="1">
    <source>
        <dbReference type="EMBL" id="KAH7925457.1"/>
    </source>
</evidence>
<keyword evidence="2" id="KW-1185">Reference proteome</keyword>
<proteinExistence type="predicted"/>
<dbReference type="EMBL" id="MU266402">
    <property type="protein sequence ID" value="KAH7925457.1"/>
    <property type="molecule type" value="Genomic_DNA"/>
</dbReference>
<gene>
    <name evidence="1" type="ORF">BV22DRAFT_1011267</name>
</gene>